<dbReference type="OrthoDB" id="10261556at2759"/>
<gene>
    <name evidence="9" type="ORF">BOTBODRAFT_623276</name>
</gene>
<accession>A0A067MJR0</accession>
<sequence length="746" mass="83702">MPTHTPMSDEERQKTREKLIEIAREKFHFTPYEWQIEVTLAIIEGRDTVCIAGTGSGKSLLFALPSLLTGKMTLVLSPLNVLEEDQASGFSKLGVRAIALNSENYKKSVLDDIAAGKYDVVVTSPEMVLESKTWEPLLTDPRFSERIGMIAVDEAHCIKQWGEPSRDKKKAFRPAYGKVGNIRSLLPRAVPFLAASATLEALVLADVQHSLHMGKETYVVNRGNDRPNINMVVLPMQYSIRSLEDVVQLVAPKEQELKSTMVFCNARYDCHDVQSVIRRELKKEDHDKVVVYHALRSEASKRRAMDRFKKGEIKVLICTEAAGMGADIRHVELVVQLGVPSSLSVWIQRAGRAGRNRSILAKAILLVPPSFYKTVSVNVPPKKPPKKPVVKVEPGTDNPAQGDDLEDAAGSDDERVGQAGANVKKLPGKYEKSIIDYILIKTCRREFLDAYYENPLGDLPDGLCCDICSGITTSQPFYDVDDVISVSSGSDPEDDSAEIINPGQKRKRDDGLAHTHRTRSHALRCRTALENWREATWEGDLLAYSVLPLDSIMTEKILKRLAHDTRITTISKLRDVWPLAESYGFGEAVLELLRTIDDEYEERVRADLLEKELRQEESERMKRQKKDEAEQKKEKEKEARQASAEAKKMAKQVALEAQETIKHEAETMGMGHVFQVDRQEPSSEPGIELNITAHQLLASLLDYVDPKPIWGLSASFEHGVELFFQVACHQEPYLCCTINFLVTLAF</sequence>
<dbReference type="PROSITE" id="PS51194">
    <property type="entry name" value="HELICASE_CTER"/>
    <property type="match status" value="1"/>
</dbReference>
<dbReference type="AlphaFoldDB" id="A0A067MJR0"/>
<dbReference type="GO" id="GO:0000724">
    <property type="term" value="P:double-strand break repair via homologous recombination"/>
    <property type="evidence" value="ECO:0007669"/>
    <property type="project" value="TreeGrafter"/>
</dbReference>
<protein>
    <recommendedName>
        <fullName evidence="5">DNA 3'-5' helicase</fullName>
        <ecNumber evidence="5">5.6.2.4</ecNumber>
    </recommendedName>
</protein>
<dbReference type="InterPro" id="IPR011545">
    <property type="entry name" value="DEAD/DEAH_box_helicase_dom"/>
</dbReference>
<dbReference type="GO" id="GO:0005694">
    <property type="term" value="C:chromosome"/>
    <property type="evidence" value="ECO:0007669"/>
    <property type="project" value="TreeGrafter"/>
</dbReference>
<dbReference type="GO" id="GO:0043138">
    <property type="term" value="F:3'-5' DNA helicase activity"/>
    <property type="evidence" value="ECO:0007669"/>
    <property type="project" value="UniProtKB-EC"/>
</dbReference>
<evidence type="ECO:0000259" key="7">
    <source>
        <dbReference type="PROSITE" id="PS51192"/>
    </source>
</evidence>
<name>A0A067MJR0_BOTB1</name>
<dbReference type="SMART" id="SM00490">
    <property type="entry name" value="HELICc"/>
    <property type="match status" value="1"/>
</dbReference>
<dbReference type="STRING" id="930990.A0A067MJR0"/>
<evidence type="ECO:0000259" key="8">
    <source>
        <dbReference type="PROSITE" id="PS51194"/>
    </source>
</evidence>
<dbReference type="GO" id="GO:0005737">
    <property type="term" value="C:cytoplasm"/>
    <property type="evidence" value="ECO:0007669"/>
    <property type="project" value="TreeGrafter"/>
</dbReference>
<dbReference type="GO" id="GO:0003676">
    <property type="term" value="F:nucleic acid binding"/>
    <property type="evidence" value="ECO:0007669"/>
    <property type="project" value="InterPro"/>
</dbReference>
<dbReference type="Gene3D" id="3.40.50.300">
    <property type="entry name" value="P-loop containing nucleotide triphosphate hydrolases"/>
    <property type="match status" value="2"/>
</dbReference>
<comment type="similarity">
    <text evidence="1">Belongs to the helicase family. RecQ subfamily.</text>
</comment>
<dbReference type="HOGENOM" id="CLU_001103_19_4_1"/>
<dbReference type="Pfam" id="PF00271">
    <property type="entry name" value="Helicase_C"/>
    <property type="match status" value="1"/>
</dbReference>
<evidence type="ECO:0000256" key="2">
    <source>
        <dbReference type="ARBA" id="ARBA00022741"/>
    </source>
</evidence>
<proteinExistence type="inferred from homology"/>
<organism evidence="9 10">
    <name type="scientific">Botryobasidium botryosum (strain FD-172 SS1)</name>
    <dbReference type="NCBI Taxonomy" id="930990"/>
    <lineage>
        <taxon>Eukaryota</taxon>
        <taxon>Fungi</taxon>
        <taxon>Dikarya</taxon>
        <taxon>Basidiomycota</taxon>
        <taxon>Agaricomycotina</taxon>
        <taxon>Agaricomycetes</taxon>
        <taxon>Cantharellales</taxon>
        <taxon>Botryobasidiaceae</taxon>
        <taxon>Botryobasidium</taxon>
    </lineage>
</organism>
<comment type="catalytic activity">
    <reaction evidence="4">
        <text>Couples ATP hydrolysis with the unwinding of duplex DNA by translocating in the 3'-5' direction.</text>
        <dbReference type="EC" id="5.6.2.4"/>
    </reaction>
</comment>
<evidence type="ECO:0000256" key="1">
    <source>
        <dbReference type="ARBA" id="ARBA00005446"/>
    </source>
</evidence>
<feature type="region of interest" description="Disordered" evidence="6">
    <location>
        <begin position="378"/>
        <end position="416"/>
    </location>
</feature>
<dbReference type="SMART" id="SM00487">
    <property type="entry name" value="DEXDc"/>
    <property type="match status" value="1"/>
</dbReference>
<dbReference type="PROSITE" id="PS51192">
    <property type="entry name" value="HELICASE_ATP_BIND_1"/>
    <property type="match status" value="1"/>
</dbReference>
<keyword evidence="2" id="KW-0547">Nucleotide-binding</keyword>
<evidence type="ECO:0000256" key="3">
    <source>
        <dbReference type="ARBA" id="ARBA00022840"/>
    </source>
</evidence>
<evidence type="ECO:0000256" key="4">
    <source>
        <dbReference type="ARBA" id="ARBA00034617"/>
    </source>
</evidence>
<dbReference type="PANTHER" id="PTHR13710">
    <property type="entry name" value="DNA HELICASE RECQ FAMILY MEMBER"/>
    <property type="match status" value="1"/>
</dbReference>
<dbReference type="InterPro" id="IPR014001">
    <property type="entry name" value="Helicase_ATP-bd"/>
</dbReference>
<dbReference type="SUPFAM" id="SSF52540">
    <property type="entry name" value="P-loop containing nucleoside triphosphate hydrolases"/>
    <property type="match status" value="1"/>
</dbReference>
<dbReference type="CDD" id="cd17920">
    <property type="entry name" value="DEXHc_RecQ"/>
    <property type="match status" value="1"/>
</dbReference>
<evidence type="ECO:0000313" key="9">
    <source>
        <dbReference type="EMBL" id="KDQ16008.1"/>
    </source>
</evidence>
<dbReference type="EC" id="5.6.2.4" evidence="5"/>
<evidence type="ECO:0000256" key="5">
    <source>
        <dbReference type="ARBA" id="ARBA00034808"/>
    </source>
</evidence>
<dbReference type="InParanoid" id="A0A067MJR0"/>
<dbReference type="PANTHER" id="PTHR13710:SF154">
    <property type="entry name" value="RECQ HELICASE, PUTATIVE (AFU_ORTHOLOGUE AFUA_6G14720)-RELATED"/>
    <property type="match status" value="1"/>
</dbReference>
<dbReference type="InterPro" id="IPR001650">
    <property type="entry name" value="Helicase_C-like"/>
</dbReference>
<dbReference type="GO" id="GO:0009378">
    <property type="term" value="F:four-way junction helicase activity"/>
    <property type="evidence" value="ECO:0007669"/>
    <property type="project" value="TreeGrafter"/>
</dbReference>
<feature type="region of interest" description="Disordered" evidence="6">
    <location>
        <begin position="487"/>
        <end position="514"/>
    </location>
</feature>
<reference evidence="10" key="1">
    <citation type="journal article" date="2014" name="Proc. Natl. Acad. Sci. U.S.A.">
        <title>Extensive sampling of basidiomycete genomes demonstrates inadequacy of the white-rot/brown-rot paradigm for wood decay fungi.</title>
        <authorList>
            <person name="Riley R."/>
            <person name="Salamov A.A."/>
            <person name="Brown D.W."/>
            <person name="Nagy L.G."/>
            <person name="Floudas D."/>
            <person name="Held B.W."/>
            <person name="Levasseur A."/>
            <person name="Lombard V."/>
            <person name="Morin E."/>
            <person name="Otillar R."/>
            <person name="Lindquist E.A."/>
            <person name="Sun H."/>
            <person name="LaButti K.M."/>
            <person name="Schmutz J."/>
            <person name="Jabbour D."/>
            <person name="Luo H."/>
            <person name="Baker S.E."/>
            <person name="Pisabarro A.G."/>
            <person name="Walton J.D."/>
            <person name="Blanchette R.A."/>
            <person name="Henrissat B."/>
            <person name="Martin F."/>
            <person name="Cullen D."/>
            <person name="Hibbett D.S."/>
            <person name="Grigoriev I.V."/>
        </authorList>
    </citation>
    <scope>NUCLEOTIDE SEQUENCE [LARGE SCALE GENOMIC DNA]</scope>
    <source>
        <strain evidence="10">FD-172 SS1</strain>
    </source>
</reference>
<keyword evidence="10" id="KW-1185">Reference proteome</keyword>
<dbReference type="Pfam" id="PF00270">
    <property type="entry name" value="DEAD"/>
    <property type="match status" value="1"/>
</dbReference>
<feature type="domain" description="Helicase C-terminal" evidence="8">
    <location>
        <begin position="245"/>
        <end position="400"/>
    </location>
</feature>
<keyword evidence="3" id="KW-0067">ATP-binding</keyword>
<dbReference type="Proteomes" id="UP000027195">
    <property type="component" value="Unassembled WGS sequence"/>
</dbReference>
<feature type="region of interest" description="Disordered" evidence="6">
    <location>
        <begin position="614"/>
        <end position="644"/>
    </location>
</feature>
<dbReference type="InterPro" id="IPR027417">
    <property type="entry name" value="P-loop_NTPase"/>
</dbReference>
<dbReference type="EMBL" id="KL198029">
    <property type="protein sequence ID" value="KDQ16008.1"/>
    <property type="molecule type" value="Genomic_DNA"/>
</dbReference>
<feature type="domain" description="Helicase ATP-binding" evidence="7">
    <location>
        <begin position="39"/>
        <end position="217"/>
    </location>
</feature>
<dbReference type="GO" id="GO:0005524">
    <property type="term" value="F:ATP binding"/>
    <property type="evidence" value="ECO:0007669"/>
    <property type="project" value="UniProtKB-KW"/>
</dbReference>
<evidence type="ECO:0000313" key="10">
    <source>
        <dbReference type="Proteomes" id="UP000027195"/>
    </source>
</evidence>
<evidence type="ECO:0000256" key="6">
    <source>
        <dbReference type="SAM" id="MobiDB-lite"/>
    </source>
</evidence>